<evidence type="ECO:0000313" key="2">
    <source>
        <dbReference type="Proteomes" id="UP000265000"/>
    </source>
</evidence>
<reference evidence="1" key="1">
    <citation type="submission" date="2025-08" db="UniProtKB">
        <authorList>
            <consortium name="Ensembl"/>
        </authorList>
    </citation>
    <scope>IDENTIFICATION</scope>
</reference>
<dbReference type="STRING" id="8078.ENSFHEP00000015939"/>
<sequence>MELRTQLPNWNKHDDRLMKAVERDEVEKVAAVLSKKGINPTKLDGEGRFIWQPREDSWTVSVSC</sequence>
<accession>A0A3Q2PS95</accession>
<proteinExistence type="predicted"/>
<reference evidence="1" key="2">
    <citation type="submission" date="2025-09" db="UniProtKB">
        <authorList>
            <consortium name="Ensembl"/>
        </authorList>
    </citation>
    <scope>IDENTIFICATION</scope>
</reference>
<dbReference type="Proteomes" id="UP000265000">
    <property type="component" value="Unplaced"/>
</dbReference>
<protein>
    <submittedName>
        <fullName evidence="1">Uncharacterized protein</fullName>
    </submittedName>
</protein>
<evidence type="ECO:0000313" key="1">
    <source>
        <dbReference type="Ensembl" id="ENSFHEP00000015939.1"/>
    </source>
</evidence>
<dbReference type="Ensembl" id="ENSFHET00000033389.1">
    <property type="protein sequence ID" value="ENSFHEP00000015939.1"/>
    <property type="gene ID" value="ENSFHEG00000017590.1"/>
</dbReference>
<dbReference type="GeneTree" id="ENSGT01030000235447"/>
<organism evidence="1 2">
    <name type="scientific">Fundulus heteroclitus</name>
    <name type="common">Killifish</name>
    <name type="synonym">Mummichog</name>
    <dbReference type="NCBI Taxonomy" id="8078"/>
    <lineage>
        <taxon>Eukaryota</taxon>
        <taxon>Metazoa</taxon>
        <taxon>Chordata</taxon>
        <taxon>Craniata</taxon>
        <taxon>Vertebrata</taxon>
        <taxon>Euteleostomi</taxon>
        <taxon>Actinopterygii</taxon>
        <taxon>Neopterygii</taxon>
        <taxon>Teleostei</taxon>
        <taxon>Neoteleostei</taxon>
        <taxon>Acanthomorphata</taxon>
        <taxon>Ovalentaria</taxon>
        <taxon>Atherinomorphae</taxon>
        <taxon>Cyprinodontiformes</taxon>
        <taxon>Fundulidae</taxon>
        <taxon>Fundulus</taxon>
    </lineage>
</organism>
<dbReference type="AlphaFoldDB" id="A0A3Q2PS95"/>
<name>A0A3Q2PS95_FUNHE</name>
<keyword evidence="2" id="KW-1185">Reference proteome</keyword>